<comment type="caution">
    <text evidence="5">The sequence shown here is derived from an EMBL/GenBank/DDBJ whole genome shotgun (WGS) entry which is preliminary data.</text>
</comment>
<organism evidence="5 6">
    <name type="scientific">Phtheirospermum japonicum</name>
    <dbReference type="NCBI Taxonomy" id="374723"/>
    <lineage>
        <taxon>Eukaryota</taxon>
        <taxon>Viridiplantae</taxon>
        <taxon>Streptophyta</taxon>
        <taxon>Embryophyta</taxon>
        <taxon>Tracheophyta</taxon>
        <taxon>Spermatophyta</taxon>
        <taxon>Magnoliopsida</taxon>
        <taxon>eudicotyledons</taxon>
        <taxon>Gunneridae</taxon>
        <taxon>Pentapetalae</taxon>
        <taxon>asterids</taxon>
        <taxon>lamiids</taxon>
        <taxon>Lamiales</taxon>
        <taxon>Orobanchaceae</taxon>
        <taxon>Orobanchaceae incertae sedis</taxon>
        <taxon>Phtheirospermum</taxon>
    </lineage>
</organism>
<evidence type="ECO:0000313" key="5">
    <source>
        <dbReference type="EMBL" id="GFQ00973.1"/>
    </source>
</evidence>
<feature type="compositionally biased region" description="Pro residues" evidence="3">
    <location>
        <begin position="1"/>
        <end position="18"/>
    </location>
</feature>
<dbReference type="PANTHER" id="PTHR31044:SF121">
    <property type="entry name" value="X8 DOMAIN-CONTAINING PROTEIN"/>
    <property type="match status" value="1"/>
</dbReference>
<evidence type="ECO:0000256" key="1">
    <source>
        <dbReference type="ARBA" id="ARBA00022729"/>
    </source>
</evidence>
<dbReference type="Proteomes" id="UP000653305">
    <property type="component" value="Unassembled WGS sequence"/>
</dbReference>
<dbReference type="SMART" id="SM00768">
    <property type="entry name" value="X8"/>
    <property type="match status" value="1"/>
</dbReference>
<feature type="non-terminal residue" evidence="5">
    <location>
        <position position="1"/>
    </location>
</feature>
<keyword evidence="6" id="KW-1185">Reference proteome</keyword>
<dbReference type="PANTHER" id="PTHR31044">
    <property type="entry name" value="BETA-1,3 GLUCANASE"/>
    <property type="match status" value="1"/>
</dbReference>
<evidence type="ECO:0000256" key="2">
    <source>
        <dbReference type="ARBA" id="ARBA00023157"/>
    </source>
</evidence>
<dbReference type="InterPro" id="IPR012946">
    <property type="entry name" value="X8"/>
</dbReference>
<feature type="compositionally biased region" description="Pro residues" evidence="3">
    <location>
        <begin position="27"/>
        <end position="53"/>
    </location>
</feature>
<feature type="domain" description="X8" evidence="4">
    <location>
        <begin position="58"/>
        <end position="140"/>
    </location>
</feature>
<gene>
    <name evidence="5" type="ORF">PHJA_002241200</name>
</gene>
<proteinExistence type="predicted"/>
<keyword evidence="2" id="KW-1015">Disulfide bond</keyword>
<name>A0A830CRZ4_9LAMI</name>
<dbReference type="AlphaFoldDB" id="A0A830CRZ4"/>
<dbReference type="FunFam" id="1.20.58.1040:FF:000003">
    <property type="entry name" value="glucan endo-1,3-beta-glucosidase 7"/>
    <property type="match status" value="1"/>
</dbReference>
<reference evidence="5" key="1">
    <citation type="submission" date="2020-07" db="EMBL/GenBank/DDBJ databases">
        <title>Ethylene signaling mediates host invasion by parasitic plants.</title>
        <authorList>
            <person name="Yoshida S."/>
        </authorList>
    </citation>
    <scope>NUCLEOTIDE SEQUENCE</scope>
    <source>
        <strain evidence="5">Okayama</strain>
    </source>
</reference>
<dbReference type="OrthoDB" id="1928574at2759"/>
<accession>A0A830CRZ4</accession>
<dbReference type="GO" id="GO:0009506">
    <property type="term" value="C:plasmodesma"/>
    <property type="evidence" value="ECO:0007669"/>
    <property type="project" value="UniProtKB-ARBA"/>
</dbReference>
<keyword evidence="1" id="KW-0732">Signal</keyword>
<sequence length="151" mass="15533">TPAPTPSSTPAPTAPVSPAPTTTPVGPVHPAPTAPANPGPTTPTTPVVNPIPNPAAAGWCVPRPGISDAQLQANLDYACGQGIDCSPIQPGGACFEPTNVSSHAAYAMNLLYQSSGRNSWNCDFMQTATLTTTNPSKKLFFFFLNKKISGT</sequence>
<evidence type="ECO:0000313" key="6">
    <source>
        <dbReference type="Proteomes" id="UP000653305"/>
    </source>
</evidence>
<dbReference type="InterPro" id="IPR044788">
    <property type="entry name" value="X8_dom_prot"/>
</dbReference>
<protein>
    <submittedName>
        <fullName evidence="5">Glucan endo-1 3-beta-d-glucosidase</fullName>
    </submittedName>
</protein>
<evidence type="ECO:0000259" key="4">
    <source>
        <dbReference type="SMART" id="SM00768"/>
    </source>
</evidence>
<dbReference type="Gene3D" id="1.20.58.1040">
    <property type="match status" value="1"/>
</dbReference>
<dbReference type="Pfam" id="PF07983">
    <property type="entry name" value="X8"/>
    <property type="match status" value="1"/>
</dbReference>
<dbReference type="EMBL" id="BMAC01000649">
    <property type="protein sequence ID" value="GFQ00973.1"/>
    <property type="molecule type" value="Genomic_DNA"/>
</dbReference>
<feature type="region of interest" description="Disordered" evidence="3">
    <location>
        <begin position="1"/>
        <end position="54"/>
    </location>
</feature>
<evidence type="ECO:0000256" key="3">
    <source>
        <dbReference type="SAM" id="MobiDB-lite"/>
    </source>
</evidence>